<keyword evidence="2" id="KW-1185">Reference proteome</keyword>
<dbReference type="EMBL" id="ML978130">
    <property type="protein sequence ID" value="KAF2096257.1"/>
    <property type="molecule type" value="Genomic_DNA"/>
</dbReference>
<name>A0A9P4ICY5_9PEZI</name>
<dbReference type="PANTHER" id="PTHR31299:SF0">
    <property type="entry name" value="ESTERASE, PUTATIVE (AFU_ORTHOLOGUE AFUA_1G05850)-RELATED"/>
    <property type="match status" value="1"/>
</dbReference>
<comment type="caution">
    <text evidence="1">The sequence shown here is derived from an EMBL/GenBank/DDBJ whole genome shotgun (WGS) entry which is preliminary data.</text>
</comment>
<sequence length="445" mass="50891">MTRTVAETVKSAAQKLPGIDDAAFGPCFDKFAKSRVVLIGDASHGTSEFYRARAAITQRLISHHGFNVVGIEGDWPDVRAVDRFVRSNPAPKSVAREPIFKHFPRWMWRNKEMQEFVDWLREHNAHLPPNKRAGVYGLDLYSMGASIKAVIEYLEERDPETAAIARKRYGCLEPWVENPARYGRVALNKGYAPCEKGVVEMLRQLLAKRLTLAMHDGDDFLDAEMNARTVKDSEQYYRAMYYADEDSWNLRDGHMFETLRLLLKVKPGAKAVIWAHNSHVGDARYTSMGQSRGEHNIGQLCKQHFKDSPEDVTIIGCSTHGGNDSTVAAADNWDEPMRIKQVNPSREDSYEHIMHDTGIPSFLLDLRNRPENDEVREALMQPRLERFIGVIYRPDTERYSHYSKAILPRQFDALVWFDRTEAVKAFEIAQPKEELSANETYPFGL</sequence>
<gene>
    <name evidence="1" type="ORF">NA57DRAFT_43806</name>
</gene>
<dbReference type="SUPFAM" id="SSF159501">
    <property type="entry name" value="EreA/ChaN-like"/>
    <property type="match status" value="1"/>
</dbReference>
<dbReference type="InterPro" id="IPR007815">
    <property type="entry name" value="Emycin_Estase"/>
</dbReference>
<evidence type="ECO:0000313" key="1">
    <source>
        <dbReference type="EMBL" id="KAF2096257.1"/>
    </source>
</evidence>
<dbReference type="InterPro" id="IPR014622">
    <property type="entry name" value="UCP036794_erythomycin"/>
</dbReference>
<protein>
    <recommendedName>
        <fullName evidence="3">Erythromycin esterase</fullName>
    </recommendedName>
</protein>
<organism evidence="1 2">
    <name type="scientific">Rhizodiscina lignyota</name>
    <dbReference type="NCBI Taxonomy" id="1504668"/>
    <lineage>
        <taxon>Eukaryota</taxon>
        <taxon>Fungi</taxon>
        <taxon>Dikarya</taxon>
        <taxon>Ascomycota</taxon>
        <taxon>Pezizomycotina</taxon>
        <taxon>Dothideomycetes</taxon>
        <taxon>Pleosporomycetidae</taxon>
        <taxon>Aulographales</taxon>
        <taxon>Rhizodiscinaceae</taxon>
        <taxon>Rhizodiscina</taxon>
    </lineage>
</organism>
<dbReference type="OrthoDB" id="413649at2759"/>
<proteinExistence type="predicted"/>
<reference evidence="1" key="1">
    <citation type="journal article" date="2020" name="Stud. Mycol.">
        <title>101 Dothideomycetes genomes: a test case for predicting lifestyles and emergence of pathogens.</title>
        <authorList>
            <person name="Haridas S."/>
            <person name="Albert R."/>
            <person name="Binder M."/>
            <person name="Bloem J."/>
            <person name="Labutti K."/>
            <person name="Salamov A."/>
            <person name="Andreopoulos B."/>
            <person name="Baker S."/>
            <person name="Barry K."/>
            <person name="Bills G."/>
            <person name="Bluhm B."/>
            <person name="Cannon C."/>
            <person name="Castanera R."/>
            <person name="Culley D."/>
            <person name="Daum C."/>
            <person name="Ezra D."/>
            <person name="Gonzalez J."/>
            <person name="Henrissat B."/>
            <person name="Kuo A."/>
            <person name="Liang C."/>
            <person name="Lipzen A."/>
            <person name="Lutzoni F."/>
            <person name="Magnuson J."/>
            <person name="Mondo S."/>
            <person name="Nolan M."/>
            <person name="Ohm R."/>
            <person name="Pangilinan J."/>
            <person name="Park H.-J."/>
            <person name="Ramirez L."/>
            <person name="Alfaro M."/>
            <person name="Sun H."/>
            <person name="Tritt A."/>
            <person name="Yoshinaga Y."/>
            <person name="Zwiers L.-H."/>
            <person name="Turgeon B."/>
            <person name="Goodwin S."/>
            <person name="Spatafora J."/>
            <person name="Crous P."/>
            <person name="Grigoriev I."/>
        </authorList>
    </citation>
    <scope>NUCLEOTIDE SEQUENCE</scope>
    <source>
        <strain evidence="1">CBS 133067</strain>
    </source>
</reference>
<evidence type="ECO:0008006" key="3">
    <source>
        <dbReference type="Google" id="ProtNLM"/>
    </source>
</evidence>
<dbReference type="CDD" id="cd14728">
    <property type="entry name" value="Ere-like"/>
    <property type="match status" value="1"/>
</dbReference>
<dbReference type="Proteomes" id="UP000799772">
    <property type="component" value="Unassembled WGS sequence"/>
</dbReference>
<dbReference type="Gene3D" id="3.30.1870.10">
    <property type="entry name" value="EreA-like, domain 2"/>
    <property type="match status" value="1"/>
</dbReference>
<accession>A0A9P4ICY5</accession>
<dbReference type="AlphaFoldDB" id="A0A9P4ICY5"/>
<dbReference type="PIRSF" id="PIRSF036794">
    <property type="entry name" value="UCP_erythr_ester"/>
    <property type="match status" value="1"/>
</dbReference>
<dbReference type="GO" id="GO:0046677">
    <property type="term" value="P:response to antibiotic"/>
    <property type="evidence" value="ECO:0007669"/>
    <property type="project" value="InterPro"/>
</dbReference>
<dbReference type="PANTHER" id="PTHR31299">
    <property type="entry name" value="ESTERASE, PUTATIVE (AFU_ORTHOLOGUE AFUA_1G05850)-RELATED"/>
    <property type="match status" value="1"/>
</dbReference>
<dbReference type="Pfam" id="PF05139">
    <property type="entry name" value="Erythro_esteras"/>
    <property type="match status" value="1"/>
</dbReference>
<dbReference type="Gene3D" id="3.40.1660.10">
    <property type="entry name" value="EreA-like (biosynthetic domain)"/>
    <property type="match status" value="1"/>
</dbReference>
<dbReference type="InterPro" id="IPR052036">
    <property type="entry name" value="Hydrolase/PRTase-associated"/>
</dbReference>
<evidence type="ECO:0000313" key="2">
    <source>
        <dbReference type="Proteomes" id="UP000799772"/>
    </source>
</evidence>